<dbReference type="InterPro" id="IPR000847">
    <property type="entry name" value="LysR_HTH_N"/>
</dbReference>
<dbReference type="PANTHER" id="PTHR30537:SF5">
    <property type="entry name" value="HTH-TYPE TRANSCRIPTIONAL ACTIVATOR TTDR-RELATED"/>
    <property type="match status" value="1"/>
</dbReference>
<evidence type="ECO:0000256" key="2">
    <source>
        <dbReference type="ARBA" id="ARBA00023015"/>
    </source>
</evidence>
<evidence type="ECO:0000259" key="5">
    <source>
        <dbReference type="PROSITE" id="PS50931"/>
    </source>
</evidence>
<keyword evidence="3" id="KW-0238">DNA-binding</keyword>
<evidence type="ECO:0000256" key="1">
    <source>
        <dbReference type="ARBA" id="ARBA00009437"/>
    </source>
</evidence>
<protein>
    <recommendedName>
        <fullName evidence="5">HTH lysR-type domain-containing protein</fullName>
    </recommendedName>
</protein>
<dbReference type="RefSeq" id="WP_119496955.1">
    <property type="nucleotide sequence ID" value="NZ_NRJH01000031.1"/>
</dbReference>
<dbReference type="CDD" id="cd08422">
    <property type="entry name" value="PBP2_CrgA_like"/>
    <property type="match status" value="1"/>
</dbReference>
<dbReference type="GO" id="GO:0003700">
    <property type="term" value="F:DNA-binding transcription factor activity"/>
    <property type="evidence" value="ECO:0007669"/>
    <property type="project" value="InterPro"/>
</dbReference>
<dbReference type="OrthoDB" id="8885940at2"/>
<dbReference type="InterPro" id="IPR005119">
    <property type="entry name" value="LysR_subst-bd"/>
</dbReference>
<sequence>MNLDDVVAFIYAAQTGSFSQTAQKLGLTRSAVGKRIARLEESLKVRLMQRTTRSLTLTDEGKVFLSHSEQILEQLQLAQEALQQRVSTPTGRLRISAPVLLGKPLLNSLINKYLDLYPQVEIELSYSDRFVDLVAEGFDVAIRIGNTPASDQLSARYLGEYHQIAVATPQYLAHGKKINELEDLKEHSLLAYNSFNGGVLPWRFLNKQEKEVVFSPQQGKKVHYADNASFLLDLCLAHKGILYMPLFFVAQYLQSGQLVNVLPQYQPISSPMRIVYPSRNNLSPKVRALIDLLLEDPDFKALRDILLCGAKFKQKYEQKN</sequence>
<dbReference type="InterPro" id="IPR036390">
    <property type="entry name" value="WH_DNA-bd_sf"/>
</dbReference>
<accession>A0A3A1Y332</accession>
<gene>
    <name evidence="6" type="ORF">CJP74_03885</name>
</gene>
<evidence type="ECO:0000256" key="4">
    <source>
        <dbReference type="ARBA" id="ARBA00023163"/>
    </source>
</evidence>
<keyword evidence="2" id="KW-0805">Transcription regulation</keyword>
<dbReference type="AlphaFoldDB" id="A0A3A1Y332"/>
<evidence type="ECO:0000313" key="6">
    <source>
        <dbReference type="EMBL" id="RIY32633.1"/>
    </source>
</evidence>
<evidence type="ECO:0000313" key="7">
    <source>
        <dbReference type="Proteomes" id="UP000266258"/>
    </source>
</evidence>
<dbReference type="EMBL" id="NRJH01000031">
    <property type="protein sequence ID" value="RIY32633.1"/>
    <property type="molecule type" value="Genomic_DNA"/>
</dbReference>
<dbReference type="SUPFAM" id="SSF46785">
    <property type="entry name" value="Winged helix' DNA-binding domain"/>
    <property type="match status" value="1"/>
</dbReference>
<dbReference type="PANTHER" id="PTHR30537">
    <property type="entry name" value="HTH-TYPE TRANSCRIPTIONAL REGULATOR"/>
    <property type="match status" value="1"/>
</dbReference>
<dbReference type="Pfam" id="PF00126">
    <property type="entry name" value="HTH_1"/>
    <property type="match status" value="1"/>
</dbReference>
<reference evidence="6 7" key="1">
    <citation type="submission" date="2017-08" db="EMBL/GenBank/DDBJ databases">
        <title>Reclassification of Bisgaard taxon 37 and 44.</title>
        <authorList>
            <person name="Christensen H."/>
        </authorList>
    </citation>
    <scope>NUCLEOTIDE SEQUENCE [LARGE SCALE GENOMIC DNA]</scope>
    <source>
        <strain evidence="6 7">B96_4</strain>
    </source>
</reference>
<feature type="domain" description="HTH lysR-type" evidence="5">
    <location>
        <begin position="1"/>
        <end position="58"/>
    </location>
</feature>
<dbReference type="Proteomes" id="UP000266258">
    <property type="component" value="Unassembled WGS sequence"/>
</dbReference>
<dbReference type="FunFam" id="1.10.10.10:FF:000001">
    <property type="entry name" value="LysR family transcriptional regulator"/>
    <property type="match status" value="1"/>
</dbReference>
<evidence type="ECO:0000256" key="3">
    <source>
        <dbReference type="ARBA" id="ARBA00023125"/>
    </source>
</evidence>
<dbReference type="SUPFAM" id="SSF53850">
    <property type="entry name" value="Periplasmic binding protein-like II"/>
    <property type="match status" value="1"/>
</dbReference>
<dbReference type="Gene3D" id="1.10.10.10">
    <property type="entry name" value="Winged helix-like DNA-binding domain superfamily/Winged helix DNA-binding domain"/>
    <property type="match status" value="1"/>
</dbReference>
<dbReference type="Pfam" id="PF03466">
    <property type="entry name" value="LysR_substrate"/>
    <property type="match status" value="1"/>
</dbReference>
<keyword evidence="4" id="KW-0804">Transcription</keyword>
<keyword evidence="7" id="KW-1185">Reference proteome</keyword>
<comment type="similarity">
    <text evidence="1">Belongs to the LysR transcriptional regulatory family.</text>
</comment>
<dbReference type="PROSITE" id="PS50931">
    <property type="entry name" value="HTH_LYSR"/>
    <property type="match status" value="1"/>
</dbReference>
<dbReference type="InterPro" id="IPR058163">
    <property type="entry name" value="LysR-type_TF_proteobact-type"/>
</dbReference>
<name>A0A3A1Y332_9GAMM</name>
<proteinExistence type="inferred from homology"/>
<organism evidence="6 7">
    <name type="scientific">Psittacicella melopsittaci</name>
    <dbReference type="NCBI Taxonomy" id="2028576"/>
    <lineage>
        <taxon>Bacteria</taxon>
        <taxon>Pseudomonadati</taxon>
        <taxon>Pseudomonadota</taxon>
        <taxon>Gammaproteobacteria</taxon>
        <taxon>Pasteurellales</taxon>
        <taxon>Psittacicellaceae</taxon>
        <taxon>Psittacicella</taxon>
    </lineage>
</organism>
<comment type="caution">
    <text evidence="6">The sequence shown here is derived from an EMBL/GenBank/DDBJ whole genome shotgun (WGS) entry which is preliminary data.</text>
</comment>
<dbReference type="Gene3D" id="3.40.190.290">
    <property type="match status" value="1"/>
</dbReference>
<dbReference type="InterPro" id="IPR036388">
    <property type="entry name" value="WH-like_DNA-bd_sf"/>
</dbReference>
<dbReference type="GO" id="GO:0003677">
    <property type="term" value="F:DNA binding"/>
    <property type="evidence" value="ECO:0007669"/>
    <property type="project" value="UniProtKB-KW"/>
</dbReference>